<sequence length="194" mass="22438">MPKENTIDTALLGRETIEFLTVAKQFCTFVENSEGMQRRLFVDTMLKLLPLLYVKTLMLGKAEHVDDACPETFVTEDSYEVIRLNIASIMGELDDYLDVFMDDMVYSDKPILATISENIADIYQDIRDTVFAFQLEYEDNMKEALATCIDNFDYTWGQKLVNVMRALHSTRHAVEEDCHDENCNCHDHHQGLDY</sequence>
<dbReference type="Gene3D" id="1.20.120.1550">
    <property type="entry name" value="Protein of unknown function DUF5063"/>
    <property type="match status" value="1"/>
</dbReference>
<comment type="caution">
    <text evidence="1">The sequence shown here is derived from an EMBL/GenBank/DDBJ whole genome shotgun (WGS) entry which is preliminary data.</text>
</comment>
<evidence type="ECO:0000313" key="1">
    <source>
        <dbReference type="EMBL" id="HJD52460.1"/>
    </source>
</evidence>
<dbReference type="AlphaFoldDB" id="A0A9D2ZTM0"/>
<organism evidence="1 2">
    <name type="scientific">Candidatus Avibacteroides avistercoris</name>
    <dbReference type="NCBI Taxonomy" id="2840690"/>
    <lineage>
        <taxon>Bacteria</taxon>
        <taxon>Pseudomonadati</taxon>
        <taxon>Bacteroidota</taxon>
        <taxon>Bacteroidia</taxon>
        <taxon>Bacteroidales</taxon>
        <taxon>Bacteroidaceae</taxon>
        <taxon>Bacteroidaceae incertae sedis</taxon>
        <taxon>Candidatus Avibacteroides</taxon>
    </lineage>
</organism>
<dbReference type="EMBL" id="DWUP01000034">
    <property type="protein sequence ID" value="HJD52460.1"/>
    <property type="molecule type" value="Genomic_DNA"/>
</dbReference>
<dbReference type="Proteomes" id="UP000787625">
    <property type="component" value="Unassembled WGS sequence"/>
</dbReference>
<dbReference type="Pfam" id="PF16702">
    <property type="entry name" value="DUF5063"/>
    <property type="match status" value="1"/>
</dbReference>
<name>A0A9D2ZTM0_9BACT</name>
<evidence type="ECO:0000313" key="2">
    <source>
        <dbReference type="Proteomes" id="UP000787625"/>
    </source>
</evidence>
<dbReference type="InterPro" id="IPR032025">
    <property type="entry name" value="DUF5063"/>
</dbReference>
<proteinExistence type="predicted"/>
<gene>
    <name evidence="1" type="ORF">IAA93_01850</name>
</gene>
<reference evidence="1" key="1">
    <citation type="journal article" date="2021" name="PeerJ">
        <title>Extensive microbial diversity within the chicken gut microbiome revealed by metagenomics and culture.</title>
        <authorList>
            <person name="Gilroy R."/>
            <person name="Ravi A."/>
            <person name="Getino M."/>
            <person name="Pursley I."/>
            <person name="Horton D.L."/>
            <person name="Alikhan N.F."/>
            <person name="Baker D."/>
            <person name="Gharbi K."/>
            <person name="Hall N."/>
            <person name="Watson M."/>
            <person name="Adriaenssens E.M."/>
            <person name="Foster-Nyarko E."/>
            <person name="Jarju S."/>
            <person name="Secka A."/>
            <person name="Antonio M."/>
            <person name="Oren A."/>
            <person name="Chaudhuri R.R."/>
            <person name="La Ragione R."/>
            <person name="Hildebrand F."/>
            <person name="Pallen M.J."/>
        </authorList>
    </citation>
    <scope>NUCLEOTIDE SEQUENCE</scope>
    <source>
        <strain evidence="1">MalCec1-1739</strain>
    </source>
</reference>
<protein>
    <submittedName>
        <fullName evidence="1">DUF5063 domain-containing protein</fullName>
    </submittedName>
</protein>
<reference evidence="1" key="2">
    <citation type="submission" date="2021-04" db="EMBL/GenBank/DDBJ databases">
        <authorList>
            <person name="Gilroy R."/>
        </authorList>
    </citation>
    <scope>NUCLEOTIDE SEQUENCE</scope>
    <source>
        <strain evidence="1">MalCec1-1739</strain>
    </source>
</reference>
<dbReference type="InterPro" id="IPR038312">
    <property type="entry name" value="DUF5063_sf"/>
</dbReference>
<accession>A0A9D2ZTM0</accession>